<name>A0ACD3QEE2_LARCR</name>
<evidence type="ECO:0000313" key="2">
    <source>
        <dbReference type="Proteomes" id="UP000793456"/>
    </source>
</evidence>
<sequence>MNDTGHYRDDNHDRAGSGGKRWSKPRKRSLLEMEGKEDAQKVLKCMYCGHSFESLQDLSVHMIKTKHYQKVPLKEPMAPVAAKIMSSKKRGLVGLDLTPSPRSREGTPKAKHSQADPSEPSQKSSSSPYTTPNNRYWPPEWC</sequence>
<dbReference type="EMBL" id="CM011693">
    <property type="protein sequence ID" value="TMS05508.1"/>
    <property type="molecule type" value="Genomic_DNA"/>
</dbReference>
<keyword evidence="2" id="KW-1185">Reference proteome</keyword>
<protein>
    <submittedName>
        <fullName evidence="1">Uncharacterized protein</fullName>
    </submittedName>
</protein>
<dbReference type="Proteomes" id="UP000793456">
    <property type="component" value="Chromosome XX"/>
</dbReference>
<proteinExistence type="predicted"/>
<comment type="caution">
    <text evidence="1">The sequence shown here is derived from an EMBL/GenBank/DDBJ whole genome shotgun (WGS) entry which is preliminary data.</text>
</comment>
<organism evidence="1 2">
    <name type="scientific">Larimichthys crocea</name>
    <name type="common">Large yellow croaker</name>
    <name type="synonym">Pseudosciaena crocea</name>
    <dbReference type="NCBI Taxonomy" id="215358"/>
    <lineage>
        <taxon>Eukaryota</taxon>
        <taxon>Metazoa</taxon>
        <taxon>Chordata</taxon>
        <taxon>Craniata</taxon>
        <taxon>Vertebrata</taxon>
        <taxon>Euteleostomi</taxon>
        <taxon>Actinopterygii</taxon>
        <taxon>Neopterygii</taxon>
        <taxon>Teleostei</taxon>
        <taxon>Neoteleostei</taxon>
        <taxon>Acanthomorphata</taxon>
        <taxon>Eupercaria</taxon>
        <taxon>Sciaenidae</taxon>
        <taxon>Larimichthys</taxon>
    </lineage>
</organism>
<gene>
    <name evidence="1" type="ORF">E3U43_004758</name>
</gene>
<evidence type="ECO:0000313" key="1">
    <source>
        <dbReference type="EMBL" id="TMS05508.1"/>
    </source>
</evidence>
<reference evidence="1" key="1">
    <citation type="submission" date="2018-11" db="EMBL/GenBank/DDBJ databases">
        <title>The sequence and de novo assembly of Larimichthys crocea genome using PacBio and Hi-C technologies.</title>
        <authorList>
            <person name="Xu P."/>
            <person name="Chen B."/>
            <person name="Zhou Z."/>
            <person name="Ke Q."/>
            <person name="Wu Y."/>
            <person name="Bai H."/>
            <person name="Pu F."/>
        </authorList>
    </citation>
    <scope>NUCLEOTIDE SEQUENCE</scope>
    <source>
        <tissue evidence="1">Muscle</tissue>
    </source>
</reference>
<accession>A0ACD3QEE2</accession>